<feature type="compositionally biased region" description="Basic and acidic residues" evidence="1">
    <location>
        <begin position="237"/>
        <end position="247"/>
    </location>
</feature>
<feature type="compositionally biased region" description="Basic and acidic residues" evidence="1">
    <location>
        <begin position="115"/>
        <end position="131"/>
    </location>
</feature>
<evidence type="ECO:0000256" key="1">
    <source>
        <dbReference type="SAM" id="MobiDB-lite"/>
    </source>
</evidence>
<dbReference type="EMBL" id="MDHH01000002">
    <property type="protein sequence ID" value="OUE02828.1"/>
    <property type="molecule type" value="Genomic_DNA"/>
</dbReference>
<feature type="compositionally biased region" description="Basic residues" evidence="1">
    <location>
        <begin position="261"/>
        <end position="282"/>
    </location>
</feature>
<evidence type="ECO:0000313" key="2">
    <source>
        <dbReference type="EMBL" id="OUE02828.1"/>
    </source>
</evidence>
<dbReference type="Proteomes" id="UP000195062">
    <property type="component" value="Unassembled WGS sequence"/>
</dbReference>
<proteinExistence type="predicted"/>
<protein>
    <recommendedName>
        <fullName evidence="4">D-alanyl-D-alanine carboxypeptidase</fullName>
    </recommendedName>
</protein>
<dbReference type="AlphaFoldDB" id="A0A251XI52"/>
<sequence length="321" mass="34436">MASITKTVTALVVLKAKPLAPGEDGPQVTFTAEDEALRGRSSSRTASSSPRSPARASRSGTCSRARCSRAPTTTRRRSGLGVRLERRLRRGRERLARRAGAHGHARRRRDGALAGDREHDGRPRPHRRDGAGRSGALGHRRPAQRRRGGRRDRREPQPAGGRPRIPRDQDRHARAGGQVPALGGGHEGRRPRRDPGRRDARREGPRRARPAGDRAAADGHGEHARGAGGLLGGAVRRLHDGVGCDRAGRRHRGPVAPGVGRHARHHDRRGVRIRGGCRGHPGRHGDGHGRAGDGAGAARARPGDPGPDGWWRLGNPGELLG</sequence>
<evidence type="ECO:0008006" key="4">
    <source>
        <dbReference type="Google" id="ProtNLM"/>
    </source>
</evidence>
<feature type="compositionally biased region" description="Low complexity" evidence="1">
    <location>
        <begin position="39"/>
        <end position="61"/>
    </location>
</feature>
<feature type="compositionally biased region" description="Basic residues" evidence="1">
    <location>
        <begin position="138"/>
        <end position="151"/>
    </location>
</feature>
<feature type="region of interest" description="Disordered" evidence="1">
    <location>
        <begin position="16"/>
        <end position="321"/>
    </location>
</feature>
<evidence type="ECO:0000313" key="3">
    <source>
        <dbReference type="Proteomes" id="UP000195062"/>
    </source>
</evidence>
<name>A0A251XI52_CLAMM</name>
<feature type="compositionally biased region" description="Basic and acidic residues" evidence="1">
    <location>
        <begin position="193"/>
        <end position="225"/>
    </location>
</feature>
<accession>A0A251XI52</accession>
<organism evidence="2 3">
    <name type="scientific">Clavibacter michiganensis subsp. michiganensis</name>
    <dbReference type="NCBI Taxonomy" id="33013"/>
    <lineage>
        <taxon>Bacteria</taxon>
        <taxon>Bacillati</taxon>
        <taxon>Actinomycetota</taxon>
        <taxon>Actinomycetes</taxon>
        <taxon>Micrococcales</taxon>
        <taxon>Microbacteriaceae</taxon>
        <taxon>Clavibacter</taxon>
    </lineage>
</organism>
<reference evidence="2 3" key="1">
    <citation type="submission" date="2016-08" db="EMBL/GenBank/DDBJ databases">
        <title>Genome sequence of Clavibacter michiganensis subsp. michiganensis strain CASJ007.</title>
        <authorList>
            <person name="Thapa S.P."/>
            <person name="Coaker G."/>
        </authorList>
    </citation>
    <scope>NUCLEOTIDE SEQUENCE [LARGE SCALE GENOMIC DNA]</scope>
    <source>
        <strain evidence="2">CASJ007</strain>
    </source>
</reference>
<comment type="caution">
    <text evidence="2">The sequence shown here is derived from an EMBL/GenBank/DDBJ whole genome shotgun (WGS) entry which is preliminary data.</text>
</comment>
<gene>
    <name evidence="2" type="ORF">CMMCAS07_12485</name>
</gene>
<feature type="compositionally biased region" description="Basic residues" evidence="1">
    <location>
        <begin position="86"/>
        <end position="109"/>
    </location>
</feature>
<keyword evidence="3" id="KW-1185">Reference proteome</keyword>